<comment type="similarity">
    <text evidence="2">Belongs to the bacterial solute-binding protein 1 family.</text>
</comment>
<keyword evidence="4 7" id="KW-0732">Signal</keyword>
<dbReference type="SUPFAM" id="SSF53850">
    <property type="entry name" value="Periplasmic binding protein-like II"/>
    <property type="match status" value="1"/>
</dbReference>
<dbReference type="AlphaFoldDB" id="A0A0S7BCU7"/>
<evidence type="ECO:0000256" key="3">
    <source>
        <dbReference type="ARBA" id="ARBA00022448"/>
    </source>
</evidence>
<dbReference type="InterPro" id="IPR006059">
    <property type="entry name" value="SBP"/>
</dbReference>
<evidence type="ECO:0000256" key="1">
    <source>
        <dbReference type="ARBA" id="ARBA00004196"/>
    </source>
</evidence>
<keyword evidence="9" id="KW-1185">Reference proteome</keyword>
<dbReference type="GO" id="GO:0030313">
    <property type="term" value="C:cell envelope"/>
    <property type="evidence" value="ECO:0007669"/>
    <property type="project" value="UniProtKB-SubCell"/>
</dbReference>
<keyword evidence="3" id="KW-0813">Transport</keyword>
<comment type="function">
    <text evidence="5">Part of a binding-protein-dependent transport system for a sugar.</text>
</comment>
<reference evidence="8" key="1">
    <citation type="submission" date="2015-07" db="EMBL/GenBank/DDBJ databases">
        <title>Draft Genome Sequences of Anaerolinea thermolimosa IMO-1, Bellilinea caldifistulae GOMI-1, Leptolinea tardivitalis YMTK-2, Levilinea saccharolytica KIBI-1,Longilinea arvoryzae KOME-1, Previously Described as Members of the Anaerolineaceae (Chloroflexi).</title>
        <authorList>
            <person name="Sekiguchi Y."/>
            <person name="Ohashi A."/>
            <person name="Matsuura N."/>
            <person name="Tourlousse M.D."/>
        </authorList>
    </citation>
    <scope>NUCLEOTIDE SEQUENCE [LARGE SCALE GENOMIC DNA]</scope>
    <source>
        <strain evidence="8">KOME-1</strain>
    </source>
</reference>
<gene>
    <name evidence="8" type="ORF">LARV_03308</name>
</gene>
<dbReference type="Pfam" id="PF01547">
    <property type="entry name" value="SBP_bac_1"/>
    <property type="match status" value="1"/>
</dbReference>
<protein>
    <recommendedName>
        <fullName evidence="6">Probable sugar-binding periplasmic protein</fullName>
    </recommendedName>
</protein>
<dbReference type="RefSeq" id="WP_075074693.1">
    <property type="nucleotide sequence ID" value="NZ_DF967972.1"/>
</dbReference>
<sequence length="442" mass="46684">MRSKFLTLISALLIVTFALTACGTAATPTPTQAAKKQVEVFSWWVGPGEADGLAAMVKVFNAKYPDITFVNAAVAGGAGTNAKAVLATRLAANDPPDSWQAHAGQETIANYVAAGQVAPLDDLFKTTGLNDVLPKTLLPLISKDGHPYSVPVNIHRSNVLWYNPKVLAAAGVTANPKTDFKTWDDFFAVCDVIKAAGKTCLSLGAPWTAIHLFENVMIGTIGADKWSGLWTTPPTTDWAGADVTKGLANFAKALSYTNADASTLSDWQPASKMVSDGDAAFNIMGDWAYGYFANPAPNGLALKPHTDFDWAVSPGTYGVFNFLSDSFVMPSKAKHPEETTAWLTVAASKEGQEAFNPLKGSICARTDCDQKLFSEYSQDAAKDWSSNVVVGSLQHGVVAAPAWATKITTAIGLFQASAMDTAAQGVLQTALADACKSDGTCK</sequence>
<evidence type="ECO:0000256" key="4">
    <source>
        <dbReference type="ARBA" id="ARBA00022729"/>
    </source>
</evidence>
<feature type="chain" id="PRO_5006632880" description="Probable sugar-binding periplasmic protein" evidence="7">
    <location>
        <begin position="22"/>
        <end position="442"/>
    </location>
</feature>
<proteinExistence type="inferred from homology"/>
<evidence type="ECO:0000256" key="6">
    <source>
        <dbReference type="ARBA" id="ARBA00049753"/>
    </source>
</evidence>
<dbReference type="PROSITE" id="PS51257">
    <property type="entry name" value="PROKAR_LIPOPROTEIN"/>
    <property type="match status" value="1"/>
</dbReference>
<dbReference type="EMBL" id="DF967972">
    <property type="protein sequence ID" value="GAP15518.1"/>
    <property type="molecule type" value="Genomic_DNA"/>
</dbReference>
<evidence type="ECO:0000256" key="7">
    <source>
        <dbReference type="SAM" id="SignalP"/>
    </source>
</evidence>
<dbReference type="PANTHER" id="PTHR43649:SF28">
    <property type="entry name" value="BINDING PROTEIN COMPONENT OF ABC SUGAR TRANSPORTER-RELATED"/>
    <property type="match status" value="1"/>
</dbReference>
<dbReference type="Gene3D" id="3.40.190.10">
    <property type="entry name" value="Periplasmic binding protein-like II"/>
    <property type="match status" value="2"/>
</dbReference>
<dbReference type="STRING" id="360412.LARV_03308"/>
<evidence type="ECO:0000256" key="5">
    <source>
        <dbReference type="ARBA" id="ARBA00049629"/>
    </source>
</evidence>
<dbReference type="PANTHER" id="PTHR43649">
    <property type="entry name" value="ARABINOSE-BINDING PROTEIN-RELATED"/>
    <property type="match status" value="1"/>
</dbReference>
<evidence type="ECO:0000313" key="9">
    <source>
        <dbReference type="Proteomes" id="UP000055060"/>
    </source>
</evidence>
<evidence type="ECO:0000256" key="2">
    <source>
        <dbReference type="ARBA" id="ARBA00008520"/>
    </source>
</evidence>
<dbReference type="OrthoDB" id="9798191at2"/>
<dbReference type="InterPro" id="IPR050490">
    <property type="entry name" value="Bact_solute-bd_prot1"/>
</dbReference>
<name>A0A0S7BCU7_9CHLR</name>
<evidence type="ECO:0000313" key="8">
    <source>
        <dbReference type="EMBL" id="GAP15518.1"/>
    </source>
</evidence>
<organism evidence="8">
    <name type="scientific">Longilinea arvoryzae</name>
    <dbReference type="NCBI Taxonomy" id="360412"/>
    <lineage>
        <taxon>Bacteria</taxon>
        <taxon>Bacillati</taxon>
        <taxon>Chloroflexota</taxon>
        <taxon>Anaerolineae</taxon>
        <taxon>Anaerolineales</taxon>
        <taxon>Anaerolineaceae</taxon>
        <taxon>Longilinea</taxon>
    </lineage>
</organism>
<comment type="subcellular location">
    <subcellularLocation>
        <location evidence="1">Cell envelope</location>
    </subcellularLocation>
</comment>
<feature type="signal peptide" evidence="7">
    <location>
        <begin position="1"/>
        <end position="21"/>
    </location>
</feature>
<accession>A0A0S7BCU7</accession>
<dbReference type="Proteomes" id="UP000055060">
    <property type="component" value="Unassembled WGS sequence"/>
</dbReference>